<keyword evidence="4" id="KW-1185">Reference proteome</keyword>
<dbReference type="KEGG" id="mzi:HWN40_04545"/>
<organism evidence="3 4">
    <name type="scientific">Methanolobus zinderi</name>
    <dbReference type="NCBI Taxonomy" id="536044"/>
    <lineage>
        <taxon>Archaea</taxon>
        <taxon>Methanobacteriati</taxon>
        <taxon>Methanobacteriota</taxon>
        <taxon>Stenosarchaea group</taxon>
        <taxon>Methanomicrobia</taxon>
        <taxon>Methanosarcinales</taxon>
        <taxon>Methanosarcinaceae</taxon>
        <taxon>Methanolobus</taxon>
    </lineage>
</organism>
<evidence type="ECO:0000256" key="1">
    <source>
        <dbReference type="SAM" id="Coils"/>
    </source>
</evidence>
<evidence type="ECO:0000313" key="4">
    <source>
        <dbReference type="Proteomes" id="UP000509594"/>
    </source>
</evidence>
<sequence length="92" mass="10041">MFRKKYILVLAVLALGLIVSGCTDSTSTDDGNVSTVSENEDNPDVSVADETLNNEMVGVTDSEIQDLEAEMEEIENLINDMDQGEEISVEEI</sequence>
<feature type="compositionally biased region" description="Polar residues" evidence="2">
    <location>
        <begin position="23"/>
        <end position="37"/>
    </location>
</feature>
<dbReference type="EMBL" id="CP058215">
    <property type="protein sequence ID" value="QLC49572.1"/>
    <property type="molecule type" value="Genomic_DNA"/>
</dbReference>
<feature type="region of interest" description="Disordered" evidence="2">
    <location>
        <begin position="23"/>
        <end position="46"/>
    </location>
</feature>
<evidence type="ECO:0000313" key="3">
    <source>
        <dbReference type="EMBL" id="QLC49572.1"/>
    </source>
</evidence>
<dbReference type="Proteomes" id="UP000509594">
    <property type="component" value="Chromosome"/>
</dbReference>
<dbReference type="GeneID" id="55820918"/>
<keyword evidence="1" id="KW-0175">Coiled coil</keyword>
<gene>
    <name evidence="3" type="ORF">HWN40_04545</name>
</gene>
<dbReference type="RefSeq" id="WP_176964628.1">
    <property type="nucleotide sequence ID" value="NZ_CP058215.1"/>
</dbReference>
<dbReference type="AlphaFoldDB" id="A0A7D5E5Z4"/>
<proteinExistence type="predicted"/>
<evidence type="ECO:0000256" key="2">
    <source>
        <dbReference type="SAM" id="MobiDB-lite"/>
    </source>
</evidence>
<protein>
    <submittedName>
        <fullName evidence="3">Uncharacterized protein</fullName>
    </submittedName>
</protein>
<dbReference type="OrthoDB" id="382054at2157"/>
<name>A0A7D5E5Z4_9EURY</name>
<feature type="coiled-coil region" evidence="1">
    <location>
        <begin position="57"/>
        <end position="87"/>
    </location>
</feature>
<accession>A0A7D5E5Z4</accession>
<reference evidence="3 4" key="1">
    <citation type="submission" date="2020-06" db="EMBL/GenBank/DDBJ databases">
        <title>Methanolobus halotolerans sp. nov., isolated from a saline lake Tus in Siberia.</title>
        <authorList>
            <person name="Shen Y."/>
            <person name="Chen S.-C."/>
            <person name="Lai M.-C."/>
            <person name="Huang H.-H."/>
            <person name="Chiu H.-H."/>
            <person name="Tang S.-L."/>
            <person name="Rogozin D.Y."/>
            <person name="Degermendzhy A.G."/>
        </authorList>
    </citation>
    <scope>NUCLEOTIDE SEQUENCE [LARGE SCALE GENOMIC DNA]</scope>
    <source>
        <strain evidence="3 4">DSM 21339</strain>
    </source>
</reference>
<dbReference type="PROSITE" id="PS51257">
    <property type="entry name" value="PROKAR_LIPOPROTEIN"/>
    <property type="match status" value="1"/>
</dbReference>